<evidence type="ECO:0000256" key="1">
    <source>
        <dbReference type="SAM" id="MobiDB-lite"/>
    </source>
</evidence>
<evidence type="ECO:0000259" key="3">
    <source>
        <dbReference type="PROSITE" id="PS50879"/>
    </source>
</evidence>
<dbReference type="EMBL" id="JANJYI010000006">
    <property type="protein sequence ID" value="KAK2644043.1"/>
    <property type="molecule type" value="Genomic_DNA"/>
</dbReference>
<feature type="domain" description="RNase H type-1" evidence="3">
    <location>
        <begin position="698"/>
        <end position="834"/>
    </location>
</feature>
<dbReference type="GO" id="GO:0003676">
    <property type="term" value="F:nucleic acid binding"/>
    <property type="evidence" value="ECO:0007669"/>
    <property type="project" value="InterPro"/>
</dbReference>
<keyword evidence="2" id="KW-1133">Transmembrane helix</keyword>
<gene>
    <name evidence="4" type="ORF">Ddye_019238</name>
</gene>
<keyword evidence="2" id="KW-0472">Membrane</keyword>
<dbReference type="PROSITE" id="PS50879">
    <property type="entry name" value="RNASE_H_1"/>
    <property type="match status" value="1"/>
</dbReference>
<dbReference type="SUPFAM" id="SSF53098">
    <property type="entry name" value="Ribonuclease H-like"/>
    <property type="match status" value="1"/>
</dbReference>
<evidence type="ECO:0000313" key="4">
    <source>
        <dbReference type="EMBL" id="KAK2644043.1"/>
    </source>
</evidence>
<dbReference type="Gene3D" id="3.30.420.10">
    <property type="entry name" value="Ribonuclease H-like superfamily/Ribonuclease H"/>
    <property type="match status" value="1"/>
</dbReference>
<feature type="region of interest" description="Disordered" evidence="1">
    <location>
        <begin position="55"/>
        <end position="88"/>
    </location>
</feature>
<dbReference type="InterPro" id="IPR044730">
    <property type="entry name" value="RNase_H-like_dom_plant"/>
</dbReference>
<accession>A0AAD9WVG1</accession>
<dbReference type="AlphaFoldDB" id="A0AAD9WVG1"/>
<dbReference type="InterPro" id="IPR036691">
    <property type="entry name" value="Endo/exonu/phosph_ase_sf"/>
</dbReference>
<dbReference type="GO" id="GO:0004523">
    <property type="term" value="F:RNA-DNA hybrid ribonuclease activity"/>
    <property type="evidence" value="ECO:0007669"/>
    <property type="project" value="InterPro"/>
</dbReference>
<dbReference type="PANTHER" id="PTHR34427:SF5">
    <property type="entry name" value="DUF4283 DOMAIN-CONTAINING PROTEIN"/>
    <property type="match status" value="1"/>
</dbReference>
<dbReference type="Proteomes" id="UP001280121">
    <property type="component" value="Unassembled WGS sequence"/>
</dbReference>
<dbReference type="PANTHER" id="PTHR34427">
    <property type="entry name" value="DUF4283 DOMAIN PROTEIN"/>
    <property type="match status" value="1"/>
</dbReference>
<feature type="region of interest" description="Disordered" evidence="1">
    <location>
        <begin position="363"/>
        <end position="434"/>
    </location>
</feature>
<dbReference type="InterPro" id="IPR012337">
    <property type="entry name" value="RNaseH-like_sf"/>
</dbReference>
<reference evidence="4" key="1">
    <citation type="journal article" date="2023" name="Plant J.">
        <title>Genome sequences and population genomics provide insights into the demographic history, inbreeding, and mutation load of two 'living fossil' tree species of Dipteronia.</title>
        <authorList>
            <person name="Feng Y."/>
            <person name="Comes H.P."/>
            <person name="Chen J."/>
            <person name="Zhu S."/>
            <person name="Lu R."/>
            <person name="Zhang X."/>
            <person name="Li P."/>
            <person name="Qiu J."/>
            <person name="Olsen K.M."/>
            <person name="Qiu Y."/>
        </authorList>
    </citation>
    <scope>NUCLEOTIDE SEQUENCE</scope>
    <source>
        <strain evidence="4">KIB01</strain>
    </source>
</reference>
<proteinExistence type="predicted"/>
<feature type="transmembrane region" description="Helical" evidence="2">
    <location>
        <begin position="837"/>
        <end position="860"/>
    </location>
</feature>
<keyword evidence="2" id="KW-0812">Transmembrane</keyword>
<dbReference type="Gene3D" id="3.60.10.10">
    <property type="entry name" value="Endonuclease/exonuclease/phosphatase"/>
    <property type="match status" value="1"/>
</dbReference>
<dbReference type="InterPro" id="IPR036397">
    <property type="entry name" value="RNaseH_sf"/>
</dbReference>
<dbReference type="CDD" id="cd06222">
    <property type="entry name" value="RNase_H_like"/>
    <property type="match status" value="1"/>
</dbReference>
<keyword evidence="5" id="KW-1185">Reference proteome</keyword>
<dbReference type="InterPro" id="IPR002156">
    <property type="entry name" value="RNaseH_domain"/>
</dbReference>
<sequence>MVRDVFLSSRNISMRSSSPFIRFASLPEATKVARLTDDMHIYGWPITSKMGYPSGTKTNVPIHDSKREVRSDQAGGKREKGRSYVEVARGDDQSKKERMVRTIEKYSGGFNKEDRWLSKCVIEVLRGFGEVSSVNDQLINRGFSFSSSYLGDKYLLWEFDMEEDCYGFINNQFYWIDYFSIMEKWSTSFSSKASLRWIRVKGVPLNWWNVEFFMEAGRLLGDPFMIDENSLSQRNLVWGRVLVPIPNWKICPDKIKVLNSRLSTTLVVEEELAPLAINWVEQILGLKNKEMKRAPVAVEYFQWVEEARVYIRFKFKIPKTRLMKRQIGECSNQRKGALKSNIVVDLGLVRAVNGPLPTYFNLDSGLSNGDKSKSGGSGPSRSSPILKANGYNKEGSMSESGNIREAMDSSSNSEVEMVESSPSPKPPIKRKGKKRIYSARKHGIRFRSSMPKDVQIQKERLQLSSNGVEPLESQFNAVKDDRAVNVEMEAVDTQVLSWNIRGLGMVSKRKVVRGLLDRIKPMLVFIQETKLSSYDGSPGGILSANLKMAKFRMKMWILLNKEGDFSWKIFEDLIAVIDNKVLIIPLLSLKSLLVCSEITVELLGCLKRGLKKMEEQSSTSNDLVKYIWQGRNGKMFRQKDIDSSMVMDTIYFRTACWYNFHGNGSKDPITSIILNISDLCKEPKRSKKLNNEVWTFPTCVGLKFNVNGSSRGNPSPVGIGGMLRDWDSRGKVICLFSLFMAINDSNQMELLAIEKACSLCSVIPSLANSSIEVVSDSKIAVLWINDEAIGCLKHVSKVYECRDLMRKHGGYGRFCSSQSFGSVAVFLLVVLSLFRFFSLFFCLLLLVVVLALFLGFACVFPASSAR</sequence>
<organism evidence="4 5">
    <name type="scientific">Dipteronia dyeriana</name>
    <dbReference type="NCBI Taxonomy" id="168575"/>
    <lineage>
        <taxon>Eukaryota</taxon>
        <taxon>Viridiplantae</taxon>
        <taxon>Streptophyta</taxon>
        <taxon>Embryophyta</taxon>
        <taxon>Tracheophyta</taxon>
        <taxon>Spermatophyta</taxon>
        <taxon>Magnoliopsida</taxon>
        <taxon>eudicotyledons</taxon>
        <taxon>Gunneridae</taxon>
        <taxon>Pentapetalae</taxon>
        <taxon>rosids</taxon>
        <taxon>malvids</taxon>
        <taxon>Sapindales</taxon>
        <taxon>Sapindaceae</taxon>
        <taxon>Hippocastanoideae</taxon>
        <taxon>Acereae</taxon>
        <taxon>Dipteronia</taxon>
    </lineage>
</organism>
<evidence type="ECO:0000313" key="5">
    <source>
        <dbReference type="Proteomes" id="UP001280121"/>
    </source>
</evidence>
<feature type="compositionally biased region" description="Low complexity" evidence="1">
    <location>
        <begin position="409"/>
        <end position="422"/>
    </location>
</feature>
<protein>
    <recommendedName>
        <fullName evidence="3">RNase H type-1 domain-containing protein</fullName>
    </recommendedName>
</protein>
<evidence type="ECO:0000256" key="2">
    <source>
        <dbReference type="SAM" id="Phobius"/>
    </source>
</evidence>
<name>A0AAD9WVG1_9ROSI</name>
<comment type="caution">
    <text evidence="4">The sequence shown here is derived from an EMBL/GenBank/DDBJ whole genome shotgun (WGS) entry which is preliminary data.</text>
</comment>
<feature type="compositionally biased region" description="Basic and acidic residues" evidence="1">
    <location>
        <begin position="63"/>
        <end position="88"/>
    </location>
</feature>